<evidence type="ECO:0000256" key="3">
    <source>
        <dbReference type="ARBA" id="ARBA00023002"/>
    </source>
</evidence>
<reference evidence="6 8" key="3">
    <citation type="submission" date="2020-11" db="EMBL/GenBank/DDBJ databases">
        <title>Closed and high quality bacterial genomes of the OMM12 community.</title>
        <authorList>
            <person name="Marbouty M."/>
            <person name="Lamy-Besnier Q."/>
            <person name="Debarbieux L."/>
            <person name="Koszul R."/>
        </authorList>
    </citation>
    <scope>NUCLEOTIDE SEQUENCE [LARGE SCALE GENOMIC DNA]</scope>
    <source>
        <strain evidence="6 8">KB18</strain>
    </source>
</reference>
<dbReference type="InterPro" id="IPR029479">
    <property type="entry name" value="Nitroreductase"/>
</dbReference>
<accession>A0A1Z2XS47</accession>
<evidence type="ECO:0000313" key="8">
    <source>
        <dbReference type="Proteomes" id="UP000596035"/>
    </source>
</evidence>
<organism evidence="6 8">
    <name type="scientific">Acutalibacter muris</name>
    <dbReference type="NCBI Taxonomy" id="1796620"/>
    <lineage>
        <taxon>Bacteria</taxon>
        <taxon>Bacillati</taxon>
        <taxon>Bacillota</taxon>
        <taxon>Clostridia</taxon>
        <taxon>Eubacteriales</taxon>
        <taxon>Acutalibacteraceae</taxon>
        <taxon>Acutalibacter</taxon>
    </lineage>
</organism>
<dbReference type="RefSeq" id="WP_066540515.1">
    <property type="nucleotide sequence ID" value="NZ_CAQHGX010000012.1"/>
</dbReference>
<dbReference type="Gene3D" id="3.40.109.10">
    <property type="entry name" value="NADH Oxidase"/>
    <property type="match status" value="1"/>
</dbReference>
<reference evidence="5" key="1">
    <citation type="journal article" date="2017" name="Genome Announc.">
        <title>High-Quality Whole-Genome Sequences of the Oligo-Mouse-Microbiota Bacterial Community.</title>
        <authorList>
            <person name="Garzetti D."/>
            <person name="Brugiroux S."/>
            <person name="Bunk B."/>
            <person name="Pukall R."/>
            <person name="McCoy K.D."/>
            <person name="Macpherson A.J."/>
            <person name="Stecher B."/>
        </authorList>
    </citation>
    <scope>NUCLEOTIDE SEQUENCE</scope>
    <source>
        <strain evidence="5">KB18</strain>
    </source>
</reference>
<evidence type="ECO:0000259" key="4">
    <source>
        <dbReference type="Pfam" id="PF00881"/>
    </source>
</evidence>
<dbReference type="InterPro" id="IPR000415">
    <property type="entry name" value="Nitroreductase-like"/>
</dbReference>
<dbReference type="EMBL" id="CP021422">
    <property type="protein sequence ID" value="ASB41277.1"/>
    <property type="molecule type" value="Genomic_DNA"/>
</dbReference>
<name>A0A1Z2XS47_9FIRM</name>
<proteinExistence type="predicted"/>
<evidence type="ECO:0000313" key="7">
    <source>
        <dbReference type="Proteomes" id="UP000196710"/>
    </source>
</evidence>
<dbReference type="KEGG" id="amur:ADH66_11790"/>
<evidence type="ECO:0000313" key="6">
    <source>
        <dbReference type="EMBL" id="QQR30546.1"/>
    </source>
</evidence>
<evidence type="ECO:0000256" key="1">
    <source>
        <dbReference type="ARBA" id="ARBA00022630"/>
    </source>
</evidence>
<evidence type="ECO:0000256" key="2">
    <source>
        <dbReference type="ARBA" id="ARBA00022643"/>
    </source>
</evidence>
<dbReference type="EMBL" id="CP065321">
    <property type="protein sequence ID" value="QQR30546.1"/>
    <property type="molecule type" value="Genomic_DNA"/>
</dbReference>
<keyword evidence="1" id="KW-0285">Flavoprotein</keyword>
<dbReference type="AlphaFoldDB" id="A0A1Z2XS47"/>
<sequence length="176" mass="19393">MNIIDAISTRRSMRQFTSRPISNDDLHTILAAGMSGPSAVNARPWSFLVVRDRETLCKMADGNGNAAQPLKGAALGILVLGDMTRTFERAPKYWVIDCSIAAQNMILAAHGLGIGSVWLGTWPQEEKIAAQRNLFDLPESVVPHSIIAFGYPEASQKDLPARGGYEDDRVHFEKWQ</sequence>
<keyword evidence="3" id="KW-0560">Oxidoreductase</keyword>
<dbReference type="Pfam" id="PF00881">
    <property type="entry name" value="Nitroreductase"/>
    <property type="match status" value="2"/>
</dbReference>
<dbReference type="SUPFAM" id="SSF55469">
    <property type="entry name" value="FMN-dependent nitroreductase-like"/>
    <property type="match status" value="1"/>
</dbReference>
<keyword evidence="7" id="KW-1185">Reference proteome</keyword>
<keyword evidence="2" id="KW-0288">FMN</keyword>
<dbReference type="CDD" id="cd02150">
    <property type="entry name" value="nitroreductase"/>
    <property type="match status" value="1"/>
</dbReference>
<dbReference type="Proteomes" id="UP000196710">
    <property type="component" value="Chromosome"/>
</dbReference>
<feature type="domain" description="Nitroreductase" evidence="4">
    <location>
        <begin position="7"/>
        <end position="61"/>
    </location>
</feature>
<dbReference type="GO" id="GO:0016491">
    <property type="term" value="F:oxidoreductase activity"/>
    <property type="evidence" value="ECO:0007669"/>
    <property type="project" value="UniProtKB-KW"/>
</dbReference>
<dbReference type="InterPro" id="IPR050627">
    <property type="entry name" value="Nitroreductase/BluB"/>
</dbReference>
<protein>
    <submittedName>
        <fullName evidence="6">Nitroreductase family protein</fullName>
    </submittedName>
</protein>
<dbReference type="PANTHER" id="PTHR23026:SF90">
    <property type="entry name" value="IODOTYROSINE DEIODINASE 1"/>
    <property type="match status" value="1"/>
</dbReference>
<feature type="domain" description="Nitroreductase" evidence="4">
    <location>
        <begin position="72"/>
        <end position="151"/>
    </location>
</feature>
<dbReference type="PANTHER" id="PTHR23026">
    <property type="entry name" value="NADPH NITROREDUCTASE"/>
    <property type="match status" value="1"/>
</dbReference>
<dbReference type="Proteomes" id="UP000596035">
    <property type="component" value="Chromosome"/>
</dbReference>
<reference evidence="7" key="2">
    <citation type="submission" date="2017-05" db="EMBL/GenBank/DDBJ databases">
        <title>Improved OligoMM genomes.</title>
        <authorList>
            <person name="Garzetti D."/>
        </authorList>
    </citation>
    <scope>NUCLEOTIDE SEQUENCE [LARGE SCALE GENOMIC DNA]</scope>
    <source>
        <strain evidence="7">KB18</strain>
    </source>
</reference>
<gene>
    <name evidence="5" type="ORF">ADH66_11790</name>
    <name evidence="6" type="ORF">I5Q82_02095</name>
</gene>
<evidence type="ECO:0000313" key="5">
    <source>
        <dbReference type="EMBL" id="ASB41277.1"/>
    </source>
</evidence>